<dbReference type="Gene3D" id="1.20.120.520">
    <property type="entry name" value="nmb1532 protein domain like"/>
    <property type="match status" value="1"/>
</dbReference>
<reference evidence="2 3" key="1">
    <citation type="submission" date="2017-09" db="EMBL/GenBank/DDBJ databases">
        <authorList>
            <person name="Ehlers B."/>
            <person name="Leendertz F.H."/>
        </authorList>
    </citation>
    <scope>NUCLEOTIDE SEQUENCE [LARGE SCALE GENOMIC DNA]</scope>
    <source>
        <strain evidence="2 3">CGMCC 4.6857</strain>
    </source>
</reference>
<dbReference type="Proteomes" id="UP000219612">
    <property type="component" value="Unassembled WGS sequence"/>
</dbReference>
<gene>
    <name evidence="2" type="ORF">SAMN05421748_102389</name>
</gene>
<sequence>MTTETGEQDVIDLLIGQHQQIKALLAEVKSSAGEQRKEAFAELVRLLAVHESAEEQIVHPAARDDAGDDVVDARLREEDDAKTLLNELYEMGLDAPRFETRFAALETAVLTHAEQEEQTEFPALRKGTTAGRLRLMAGAVRVAEAIAPTRPHPQAGTHPLNNLIMGPPVAIFDKVREAVGDWRRSHDA</sequence>
<keyword evidence="3" id="KW-1185">Reference proteome</keyword>
<dbReference type="PANTHER" id="PTHR35585">
    <property type="entry name" value="HHE DOMAIN PROTEIN (AFU_ORTHOLOGUE AFUA_4G00730)"/>
    <property type="match status" value="1"/>
</dbReference>
<feature type="domain" description="Hemerythrin-like" evidence="1">
    <location>
        <begin position="10"/>
        <end position="124"/>
    </location>
</feature>
<evidence type="ECO:0000313" key="3">
    <source>
        <dbReference type="Proteomes" id="UP000219612"/>
    </source>
</evidence>
<dbReference type="PANTHER" id="PTHR35585:SF1">
    <property type="entry name" value="HHE DOMAIN PROTEIN (AFU_ORTHOLOGUE AFUA_4G00730)"/>
    <property type="match status" value="1"/>
</dbReference>
<evidence type="ECO:0000259" key="1">
    <source>
        <dbReference type="Pfam" id="PF01814"/>
    </source>
</evidence>
<dbReference type="Pfam" id="PF01814">
    <property type="entry name" value="Hemerythrin"/>
    <property type="match status" value="1"/>
</dbReference>
<dbReference type="OrthoDB" id="3212362at2"/>
<evidence type="ECO:0000313" key="2">
    <source>
        <dbReference type="EMBL" id="SNY25681.1"/>
    </source>
</evidence>
<protein>
    <submittedName>
        <fullName evidence="2">Hemerythrin HHE cation binding domain-containing protein</fullName>
    </submittedName>
</protein>
<accession>A0A285GTN7</accession>
<dbReference type="InterPro" id="IPR012312">
    <property type="entry name" value="Hemerythrin-like"/>
</dbReference>
<dbReference type="EMBL" id="OBDY01000002">
    <property type="protein sequence ID" value="SNY25681.1"/>
    <property type="molecule type" value="Genomic_DNA"/>
</dbReference>
<dbReference type="AlphaFoldDB" id="A0A285GTN7"/>
<organism evidence="2 3">
    <name type="scientific">Paractinoplanes atraurantiacus</name>
    <dbReference type="NCBI Taxonomy" id="1036182"/>
    <lineage>
        <taxon>Bacteria</taxon>
        <taxon>Bacillati</taxon>
        <taxon>Actinomycetota</taxon>
        <taxon>Actinomycetes</taxon>
        <taxon>Micromonosporales</taxon>
        <taxon>Micromonosporaceae</taxon>
        <taxon>Paractinoplanes</taxon>
    </lineage>
</organism>
<proteinExistence type="predicted"/>
<name>A0A285GTN7_9ACTN</name>